<dbReference type="RefSeq" id="WP_220618840.1">
    <property type="nucleotide sequence ID" value="NZ_RKLR01000004.1"/>
</dbReference>
<keyword evidence="1" id="KW-1133">Transmembrane helix</keyword>
<sequence length="143" mass="15023">MSADDTETLFTLRAPKSVAKTLFQFATNPVAFVGSIISAYIINAVLNVGAFGVNTILAMFDVVAGTFDVIRVTLINVFGALGVDLLGAYSAVQQAIAGVIASAGWAAPILAVGFTAVLVYLGWELLKRLPAIAWKLYMLIPGT</sequence>
<comment type="caution">
    <text evidence="2">The sequence shown here is derived from an EMBL/GenBank/DDBJ whole genome shotgun (WGS) entry which is preliminary data.</text>
</comment>
<dbReference type="EMBL" id="RKLR01000004">
    <property type="protein sequence ID" value="MBX0323878.1"/>
    <property type="molecule type" value="Genomic_DNA"/>
</dbReference>
<evidence type="ECO:0000256" key="1">
    <source>
        <dbReference type="SAM" id="Phobius"/>
    </source>
</evidence>
<feature type="transmembrane region" description="Helical" evidence="1">
    <location>
        <begin position="95"/>
        <end position="121"/>
    </location>
</feature>
<accession>A0AAW4PU23</accession>
<evidence type="ECO:0000313" key="3">
    <source>
        <dbReference type="Proteomes" id="UP001430377"/>
    </source>
</evidence>
<keyword evidence="3" id="KW-1185">Reference proteome</keyword>
<organism evidence="2 3">
    <name type="scientific">Haloarcula rubra</name>
    <dbReference type="NCBI Taxonomy" id="2487747"/>
    <lineage>
        <taxon>Archaea</taxon>
        <taxon>Methanobacteriati</taxon>
        <taxon>Methanobacteriota</taxon>
        <taxon>Stenosarchaea group</taxon>
        <taxon>Halobacteria</taxon>
        <taxon>Halobacteriales</taxon>
        <taxon>Haloarculaceae</taxon>
        <taxon>Haloarcula</taxon>
    </lineage>
</organism>
<dbReference type="AlphaFoldDB" id="A0AAW4PU23"/>
<dbReference type="Proteomes" id="UP001430377">
    <property type="component" value="Unassembled WGS sequence"/>
</dbReference>
<name>A0AAW4PU23_9EURY</name>
<evidence type="ECO:0000313" key="2">
    <source>
        <dbReference type="EMBL" id="MBX0323878.1"/>
    </source>
</evidence>
<feature type="transmembrane region" description="Helical" evidence="1">
    <location>
        <begin position="30"/>
        <end position="57"/>
    </location>
</feature>
<feature type="transmembrane region" description="Helical" evidence="1">
    <location>
        <begin position="69"/>
        <end position="89"/>
    </location>
</feature>
<keyword evidence="1" id="KW-0472">Membrane</keyword>
<keyword evidence="1" id="KW-0812">Transmembrane</keyword>
<gene>
    <name evidence="2" type="ORF">EGH21_12640</name>
</gene>
<reference evidence="2 3" key="1">
    <citation type="submission" date="2021-06" db="EMBL/GenBank/DDBJ databases">
        <title>Halomicroarcula sp. a new haloarchaeum isolated from saline soil.</title>
        <authorList>
            <person name="Duran-Viseras A."/>
            <person name="Sanchez-Porro C."/>
            <person name="Ventosa A."/>
        </authorList>
    </citation>
    <scope>NUCLEOTIDE SEQUENCE [LARGE SCALE GENOMIC DNA]</scope>
    <source>
        <strain evidence="2 3">F13</strain>
    </source>
</reference>
<proteinExistence type="predicted"/>
<protein>
    <submittedName>
        <fullName evidence="2">Uncharacterized protein</fullName>
    </submittedName>
</protein>